<evidence type="ECO:0000313" key="4">
    <source>
        <dbReference type="Proteomes" id="UP000054007"/>
    </source>
</evidence>
<keyword evidence="2" id="KW-0812">Transmembrane</keyword>
<dbReference type="EMBL" id="KN880431">
    <property type="protein sequence ID" value="KIY74301.1"/>
    <property type="molecule type" value="Genomic_DNA"/>
</dbReference>
<organism evidence="3 4">
    <name type="scientific">Cylindrobasidium torrendii FP15055 ss-10</name>
    <dbReference type="NCBI Taxonomy" id="1314674"/>
    <lineage>
        <taxon>Eukaryota</taxon>
        <taxon>Fungi</taxon>
        <taxon>Dikarya</taxon>
        <taxon>Basidiomycota</taxon>
        <taxon>Agaricomycotina</taxon>
        <taxon>Agaricomycetes</taxon>
        <taxon>Agaricomycetidae</taxon>
        <taxon>Agaricales</taxon>
        <taxon>Marasmiineae</taxon>
        <taxon>Physalacriaceae</taxon>
        <taxon>Cylindrobasidium</taxon>
    </lineage>
</organism>
<evidence type="ECO:0000256" key="2">
    <source>
        <dbReference type="SAM" id="Phobius"/>
    </source>
</evidence>
<keyword evidence="2" id="KW-0472">Membrane</keyword>
<dbReference type="OrthoDB" id="2979121at2759"/>
<keyword evidence="2" id="KW-1133">Transmembrane helix</keyword>
<accession>A0A0D7BXD7</accession>
<dbReference type="Proteomes" id="UP000054007">
    <property type="component" value="Unassembled WGS sequence"/>
</dbReference>
<proteinExistence type="predicted"/>
<gene>
    <name evidence="3" type="ORF">CYLTODRAFT_484622</name>
</gene>
<feature type="region of interest" description="Disordered" evidence="1">
    <location>
        <begin position="137"/>
        <end position="167"/>
    </location>
</feature>
<name>A0A0D7BXD7_9AGAR</name>
<evidence type="ECO:0000256" key="1">
    <source>
        <dbReference type="SAM" id="MobiDB-lite"/>
    </source>
</evidence>
<sequence>MPAFEMKAQDRDTELHSILSPIHVVFIVIGSLVTLAVLAATGFLSHRYWTRRLNNSIKRDGINNSFDSEKALQNSSRYSSFKRLSLSSSALPSSMSSIQVISASSSAHSIPEQDIAQTHSRTSSASFLPASIRASGSGDSLSMQAGTQVLSRRARGDPVLPSESSSSMETIPSFVDSFAFQSIPGSSMTSFPVTTASSTALELSEDLSLLDEYEEYQVHRAQAQSVEIQRGVLVNCRGSSFLPALSPILEASEHHTPGPRFSQRLSVAIPSAMSKRGSLAVEHAYQSSSMPSVASSVSVDLSDFPLPPTA</sequence>
<feature type="compositionally biased region" description="Polar residues" evidence="1">
    <location>
        <begin position="137"/>
        <end position="150"/>
    </location>
</feature>
<feature type="transmembrane region" description="Helical" evidence="2">
    <location>
        <begin position="20"/>
        <end position="44"/>
    </location>
</feature>
<keyword evidence="4" id="KW-1185">Reference proteome</keyword>
<protein>
    <submittedName>
        <fullName evidence="3">Uncharacterized protein</fullName>
    </submittedName>
</protein>
<dbReference type="AlphaFoldDB" id="A0A0D7BXD7"/>
<evidence type="ECO:0000313" key="3">
    <source>
        <dbReference type="EMBL" id="KIY74301.1"/>
    </source>
</evidence>
<reference evidence="3 4" key="1">
    <citation type="journal article" date="2015" name="Fungal Genet. Biol.">
        <title>Evolution of novel wood decay mechanisms in Agaricales revealed by the genome sequences of Fistulina hepatica and Cylindrobasidium torrendii.</title>
        <authorList>
            <person name="Floudas D."/>
            <person name="Held B.W."/>
            <person name="Riley R."/>
            <person name="Nagy L.G."/>
            <person name="Koehler G."/>
            <person name="Ransdell A.S."/>
            <person name="Younus H."/>
            <person name="Chow J."/>
            <person name="Chiniquy J."/>
            <person name="Lipzen A."/>
            <person name="Tritt A."/>
            <person name="Sun H."/>
            <person name="Haridas S."/>
            <person name="LaButti K."/>
            <person name="Ohm R.A."/>
            <person name="Kues U."/>
            <person name="Blanchette R.A."/>
            <person name="Grigoriev I.V."/>
            <person name="Minto R.E."/>
            <person name="Hibbett D.S."/>
        </authorList>
    </citation>
    <scope>NUCLEOTIDE SEQUENCE [LARGE SCALE GENOMIC DNA]</scope>
    <source>
        <strain evidence="3 4">FP15055 ss-10</strain>
    </source>
</reference>